<dbReference type="PANTHER" id="PTHR43849:SF2">
    <property type="entry name" value="BLL3936 PROTEIN"/>
    <property type="match status" value="1"/>
</dbReference>
<feature type="non-terminal residue" evidence="3">
    <location>
        <position position="290"/>
    </location>
</feature>
<feature type="transmembrane region" description="Helical" evidence="1">
    <location>
        <begin position="95"/>
        <end position="116"/>
    </location>
</feature>
<protein>
    <recommendedName>
        <fullName evidence="2">TRAP C4-dicarboxylate transport system permease DctM subunit domain-containing protein</fullName>
    </recommendedName>
</protein>
<dbReference type="Pfam" id="PF06808">
    <property type="entry name" value="DctM"/>
    <property type="match status" value="1"/>
</dbReference>
<keyword evidence="1" id="KW-0472">Membrane</keyword>
<accession>X1U1H7</accession>
<gene>
    <name evidence="3" type="ORF">S12H4_26959</name>
</gene>
<evidence type="ECO:0000259" key="2">
    <source>
        <dbReference type="Pfam" id="PF06808"/>
    </source>
</evidence>
<feature type="transmembrane region" description="Helical" evidence="1">
    <location>
        <begin position="16"/>
        <end position="33"/>
    </location>
</feature>
<reference evidence="3" key="1">
    <citation type="journal article" date="2014" name="Front. Microbiol.">
        <title>High frequency of phylogenetically diverse reductive dehalogenase-homologous genes in deep subseafloor sedimentary metagenomes.</title>
        <authorList>
            <person name="Kawai M."/>
            <person name="Futagami T."/>
            <person name="Toyoda A."/>
            <person name="Takaki Y."/>
            <person name="Nishi S."/>
            <person name="Hori S."/>
            <person name="Arai W."/>
            <person name="Tsubouchi T."/>
            <person name="Morono Y."/>
            <person name="Uchiyama I."/>
            <person name="Ito T."/>
            <person name="Fujiyama A."/>
            <person name="Inagaki F."/>
            <person name="Takami H."/>
        </authorList>
    </citation>
    <scope>NUCLEOTIDE SEQUENCE</scope>
    <source>
        <strain evidence="3">Expedition CK06-06</strain>
    </source>
</reference>
<dbReference type="InterPro" id="IPR010656">
    <property type="entry name" value="DctM"/>
</dbReference>
<sequence>YFIINQWDVMLGGWEAGAPPVPFAFATILWFLVMEAVRRSAGTSLAIIVAFFSFYPLWACNNPIRILWGPCFSFHKLVSAQVISPLGLMGLIMRVFGELVMGFMVFAAVVQAAGAGRFFNEMAIALVGKARGGNAKVAIIASGLFASISGAVVPNVMTTGAFTIPAMKREGLPGHFAGGVEASASTGGTIMPPVMGTVAFIMSEFLGIPYVEICIAAFIPAFLYFLCLFVQIDAYAARIGLKPMPVTVTVPPVRVTLLSNFHIIVGFLALVIILFYWRVTAQAPYIASAV</sequence>
<name>X1U1H7_9ZZZZ</name>
<comment type="caution">
    <text evidence="3">The sequence shown here is derived from an EMBL/GenBank/DDBJ whole genome shotgun (WGS) entry which is preliminary data.</text>
</comment>
<keyword evidence="1" id="KW-1133">Transmembrane helix</keyword>
<feature type="transmembrane region" description="Helical" evidence="1">
    <location>
        <begin position="182"/>
        <end position="201"/>
    </location>
</feature>
<evidence type="ECO:0000256" key="1">
    <source>
        <dbReference type="SAM" id="Phobius"/>
    </source>
</evidence>
<feature type="transmembrane region" description="Helical" evidence="1">
    <location>
        <begin position="40"/>
        <end position="58"/>
    </location>
</feature>
<dbReference type="PANTHER" id="PTHR43849">
    <property type="entry name" value="BLL3936 PROTEIN"/>
    <property type="match status" value="1"/>
</dbReference>
<feature type="transmembrane region" description="Helical" evidence="1">
    <location>
        <begin position="257"/>
        <end position="277"/>
    </location>
</feature>
<proteinExistence type="predicted"/>
<organism evidence="3">
    <name type="scientific">marine sediment metagenome</name>
    <dbReference type="NCBI Taxonomy" id="412755"/>
    <lineage>
        <taxon>unclassified sequences</taxon>
        <taxon>metagenomes</taxon>
        <taxon>ecological metagenomes</taxon>
    </lineage>
</organism>
<feature type="transmembrane region" description="Helical" evidence="1">
    <location>
        <begin position="213"/>
        <end position="237"/>
    </location>
</feature>
<evidence type="ECO:0000313" key="3">
    <source>
        <dbReference type="EMBL" id="GAI93685.1"/>
    </source>
</evidence>
<feature type="domain" description="TRAP C4-dicarboxylate transport system permease DctM subunit" evidence="2">
    <location>
        <begin position="28"/>
        <end position="289"/>
    </location>
</feature>
<dbReference type="EMBL" id="BARW01015345">
    <property type="protein sequence ID" value="GAI93685.1"/>
    <property type="molecule type" value="Genomic_DNA"/>
</dbReference>
<feature type="transmembrane region" description="Helical" evidence="1">
    <location>
        <begin position="137"/>
        <end position="162"/>
    </location>
</feature>
<dbReference type="AlphaFoldDB" id="X1U1H7"/>
<keyword evidence="1" id="KW-0812">Transmembrane</keyword>
<feature type="non-terminal residue" evidence="3">
    <location>
        <position position="1"/>
    </location>
</feature>